<dbReference type="GO" id="GO:0009423">
    <property type="term" value="P:chorismate biosynthetic process"/>
    <property type="evidence" value="ECO:0007669"/>
    <property type="project" value="UniProtKB-UniRule"/>
</dbReference>
<dbReference type="InterPro" id="IPR023000">
    <property type="entry name" value="Shikimate_kinase_CS"/>
</dbReference>
<evidence type="ECO:0000256" key="3">
    <source>
        <dbReference type="ARBA" id="ARBA00012154"/>
    </source>
</evidence>
<comment type="similarity">
    <text evidence="2 11">Belongs to the shikimate kinase family.</text>
</comment>
<feature type="binding site" evidence="11">
    <location>
        <position position="79"/>
    </location>
    <ligand>
        <name>substrate</name>
    </ligand>
</feature>
<dbReference type="PANTHER" id="PTHR21087:SF16">
    <property type="entry name" value="SHIKIMATE KINASE 1, CHLOROPLASTIC"/>
    <property type="match status" value="1"/>
</dbReference>
<dbReference type="Pfam" id="PF01202">
    <property type="entry name" value="SKI"/>
    <property type="match status" value="1"/>
</dbReference>
<evidence type="ECO:0000256" key="2">
    <source>
        <dbReference type="ARBA" id="ARBA00006997"/>
    </source>
</evidence>
<accession>A0A931F737</accession>
<dbReference type="GO" id="GO:0008652">
    <property type="term" value="P:amino acid biosynthetic process"/>
    <property type="evidence" value="ECO:0007669"/>
    <property type="project" value="UniProtKB-KW"/>
</dbReference>
<evidence type="ECO:0000256" key="8">
    <source>
        <dbReference type="ARBA" id="ARBA00022840"/>
    </source>
</evidence>
<keyword evidence="4 11" id="KW-0028">Amino-acid biosynthesis</keyword>
<evidence type="ECO:0000313" key="12">
    <source>
        <dbReference type="EMBL" id="MBF8437575.1"/>
    </source>
</evidence>
<keyword evidence="13" id="KW-1185">Reference proteome</keyword>
<feature type="binding site" evidence="11">
    <location>
        <position position="155"/>
    </location>
    <ligand>
        <name>ATP</name>
        <dbReference type="ChEBI" id="CHEBI:30616"/>
    </ligand>
</feature>
<protein>
    <recommendedName>
        <fullName evidence="3 11">Shikimate kinase</fullName>
        <shortName evidence="11">SK</shortName>
        <ecNumber evidence="3 11">2.7.1.71</ecNumber>
    </recommendedName>
</protein>
<dbReference type="EMBL" id="JADPIE010000006">
    <property type="protein sequence ID" value="MBF8437575.1"/>
    <property type="molecule type" value="Genomic_DNA"/>
</dbReference>
<keyword evidence="9 11" id="KW-0057">Aromatic amino acid biosynthesis</keyword>
<feature type="binding site" evidence="11">
    <location>
        <position position="56"/>
    </location>
    <ligand>
        <name>substrate</name>
    </ligand>
</feature>
<comment type="subcellular location">
    <subcellularLocation>
        <location evidence="11">Cytoplasm</location>
    </subcellularLocation>
</comment>
<comment type="pathway">
    <text evidence="1 11">Metabolic intermediate biosynthesis; chorismate biosynthesis; chorismate from D-erythrose 4-phosphate and phosphoenolpyruvate: step 5/7.</text>
</comment>
<proteinExistence type="inferred from homology"/>
<dbReference type="GO" id="GO:0005524">
    <property type="term" value="F:ATP binding"/>
    <property type="evidence" value="ECO:0007669"/>
    <property type="project" value="UniProtKB-UniRule"/>
</dbReference>
<evidence type="ECO:0000313" key="13">
    <source>
        <dbReference type="Proteomes" id="UP000621436"/>
    </source>
</evidence>
<dbReference type="PANTHER" id="PTHR21087">
    <property type="entry name" value="SHIKIMATE KINASE"/>
    <property type="match status" value="1"/>
</dbReference>
<dbReference type="PROSITE" id="PS01128">
    <property type="entry name" value="SHIKIMATE_KINASE"/>
    <property type="match status" value="1"/>
</dbReference>
<evidence type="ECO:0000256" key="5">
    <source>
        <dbReference type="ARBA" id="ARBA00022679"/>
    </source>
</evidence>
<dbReference type="GO" id="GO:0004765">
    <property type="term" value="F:shikimate kinase activity"/>
    <property type="evidence" value="ECO:0007669"/>
    <property type="project" value="UniProtKB-UniRule"/>
</dbReference>
<sequence length="176" mass="20416">MIVTLIGMMGSGKSTVGRLIAEILDYKFYDTDSLIVKKSGREINDIFRINGEEYFRNLEKEIIIDLYNQNADMVVATGGGAILSEINRNIILSNSRVYWLNIEAEKLADRLYKNEERPLINDYKNEREELINHLDKILDDRIEYYQIGQEIDGDRKPSEIAREIINDIRGEVDIIE</sequence>
<keyword evidence="11" id="KW-0479">Metal-binding</keyword>
<evidence type="ECO:0000256" key="10">
    <source>
        <dbReference type="ARBA" id="ARBA00048567"/>
    </source>
</evidence>
<dbReference type="InterPro" id="IPR000623">
    <property type="entry name" value="Shikimate_kinase/TSH1"/>
</dbReference>
<dbReference type="RefSeq" id="WP_270454569.1">
    <property type="nucleotide sequence ID" value="NZ_JADPIE010000006.1"/>
</dbReference>
<feature type="binding site" evidence="11">
    <location>
        <begin position="10"/>
        <end position="15"/>
    </location>
    <ligand>
        <name>ATP</name>
        <dbReference type="ChEBI" id="CHEBI:30616"/>
    </ligand>
</feature>
<keyword evidence="5 11" id="KW-0808">Transferase</keyword>
<dbReference type="EC" id="2.7.1.71" evidence="3 11"/>
<dbReference type="AlphaFoldDB" id="A0A931F737"/>
<feature type="binding site" evidence="11">
    <location>
        <position position="141"/>
    </location>
    <ligand>
        <name>substrate</name>
    </ligand>
</feature>
<evidence type="ECO:0000256" key="6">
    <source>
        <dbReference type="ARBA" id="ARBA00022741"/>
    </source>
</evidence>
<dbReference type="Proteomes" id="UP000621436">
    <property type="component" value="Unassembled WGS sequence"/>
</dbReference>
<comment type="caution">
    <text evidence="12">The sequence shown here is derived from an EMBL/GenBank/DDBJ whole genome shotgun (WGS) entry which is preliminary data.</text>
</comment>
<keyword evidence="6 11" id="KW-0547">Nucleotide-binding</keyword>
<comment type="subunit">
    <text evidence="11">Monomer.</text>
</comment>
<comment type="function">
    <text evidence="11">Catalyzes the specific phosphorylation of the 3-hydroxyl group of shikimic acid using ATP as a cosubstrate.</text>
</comment>
<evidence type="ECO:0000256" key="7">
    <source>
        <dbReference type="ARBA" id="ARBA00022777"/>
    </source>
</evidence>
<keyword evidence="11" id="KW-0460">Magnesium</keyword>
<dbReference type="CDD" id="cd00464">
    <property type="entry name" value="SK"/>
    <property type="match status" value="1"/>
</dbReference>
<feature type="binding site" evidence="11">
    <location>
        <position position="117"/>
    </location>
    <ligand>
        <name>ATP</name>
        <dbReference type="ChEBI" id="CHEBI:30616"/>
    </ligand>
</feature>
<dbReference type="GO" id="GO:0000287">
    <property type="term" value="F:magnesium ion binding"/>
    <property type="evidence" value="ECO:0007669"/>
    <property type="project" value="UniProtKB-UniRule"/>
</dbReference>
<feature type="binding site" evidence="11">
    <location>
        <position position="32"/>
    </location>
    <ligand>
        <name>substrate</name>
    </ligand>
</feature>
<evidence type="ECO:0000256" key="1">
    <source>
        <dbReference type="ARBA" id="ARBA00004842"/>
    </source>
</evidence>
<evidence type="ECO:0000256" key="4">
    <source>
        <dbReference type="ARBA" id="ARBA00022605"/>
    </source>
</evidence>
<organism evidence="12 13">
    <name type="scientific">Halonatronomonas betaini</name>
    <dbReference type="NCBI Taxonomy" id="2778430"/>
    <lineage>
        <taxon>Bacteria</taxon>
        <taxon>Bacillati</taxon>
        <taxon>Bacillota</taxon>
        <taxon>Clostridia</taxon>
        <taxon>Halanaerobiales</taxon>
        <taxon>Halarsenatibacteraceae</taxon>
        <taxon>Halonatronomonas</taxon>
    </lineage>
</organism>
<evidence type="ECO:0000256" key="9">
    <source>
        <dbReference type="ARBA" id="ARBA00023141"/>
    </source>
</evidence>
<dbReference type="GO" id="GO:0009073">
    <property type="term" value="P:aromatic amino acid family biosynthetic process"/>
    <property type="evidence" value="ECO:0007669"/>
    <property type="project" value="UniProtKB-KW"/>
</dbReference>
<keyword evidence="11" id="KW-0963">Cytoplasm</keyword>
<evidence type="ECO:0000256" key="11">
    <source>
        <dbReference type="HAMAP-Rule" id="MF_00109"/>
    </source>
</evidence>
<keyword evidence="8 11" id="KW-0067">ATP-binding</keyword>
<gene>
    <name evidence="11" type="primary">aroK</name>
    <name evidence="12" type="ORF">I0Q91_10810</name>
</gene>
<dbReference type="Gene3D" id="3.40.50.300">
    <property type="entry name" value="P-loop containing nucleotide triphosphate hydrolases"/>
    <property type="match status" value="1"/>
</dbReference>
<dbReference type="SUPFAM" id="SSF52540">
    <property type="entry name" value="P-loop containing nucleoside triphosphate hydrolases"/>
    <property type="match status" value="1"/>
</dbReference>
<dbReference type="InterPro" id="IPR031322">
    <property type="entry name" value="Shikimate/glucono_kinase"/>
</dbReference>
<dbReference type="GO" id="GO:0005829">
    <property type="term" value="C:cytosol"/>
    <property type="evidence" value="ECO:0007669"/>
    <property type="project" value="TreeGrafter"/>
</dbReference>
<comment type="catalytic activity">
    <reaction evidence="10 11">
        <text>shikimate + ATP = 3-phosphoshikimate + ADP + H(+)</text>
        <dbReference type="Rhea" id="RHEA:13121"/>
        <dbReference type="ChEBI" id="CHEBI:15378"/>
        <dbReference type="ChEBI" id="CHEBI:30616"/>
        <dbReference type="ChEBI" id="CHEBI:36208"/>
        <dbReference type="ChEBI" id="CHEBI:145989"/>
        <dbReference type="ChEBI" id="CHEBI:456216"/>
        <dbReference type="EC" id="2.7.1.71"/>
    </reaction>
</comment>
<reference evidence="12" key="1">
    <citation type="submission" date="2020-11" db="EMBL/GenBank/DDBJ databases">
        <title>Halonatronomonas betainensis gen. nov., sp. nov. a novel haloalkaliphilic representative of the family Halanaerobiacae capable of betaine degradation.</title>
        <authorList>
            <person name="Boltyanskaya Y."/>
            <person name="Kevbrin V."/>
            <person name="Detkova E."/>
            <person name="Grouzdev D.S."/>
            <person name="Koziaeva V."/>
            <person name="Zhilina T."/>
        </authorList>
    </citation>
    <scope>NUCLEOTIDE SEQUENCE</scope>
    <source>
        <strain evidence="12">Z-7014</strain>
    </source>
</reference>
<feature type="binding site" evidence="11">
    <location>
        <position position="14"/>
    </location>
    <ligand>
        <name>Mg(2+)</name>
        <dbReference type="ChEBI" id="CHEBI:18420"/>
    </ligand>
</feature>
<name>A0A931F737_9FIRM</name>
<dbReference type="InterPro" id="IPR027417">
    <property type="entry name" value="P-loop_NTPase"/>
</dbReference>
<comment type="cofactor">
    <cofactor evidence="11">
        <name>Mg(2+)</name>
        <dbReference type="ChEBI" id="CHEBI:18420"/>
    </cofactor>
    <text evidence="11">Binds 1 Mg(2+) ion per subunit.</text>
</comment>
<dbReference type="PRINTS" id="PR01100">
    <property type="entry name" value="SHIKIMTKNASE"/>
</dbReference>
<keyword evidence="7 11" id="KW-0418">Kinase</keyword>
<dbReference type="HAMAP" id="MF_00109">
    <property type="entry name" value="Shikimate_kinase"/>
    <property type="match status" value="1"/>
</dbReference>